<name>A0A1M5R1H2_9BRAD</name>
<evidence type="ECO:0000313" key="2">
    <source>
        <dbReference type="Proteomes" id="UP000190675"/>
    </source>
</evidence>
<accession>A0A1M5R1H2</accession>
<evidence type="ECO:0000313" key="1">
    <source>
        <dbReference type="EMBL" id="SHH20244.1"/>
    </source>
</evidence>
<protein>
    <submittedName>
        <fullName evidence="1">Uncharacterized protein</fullName>
    </submittedName>
</protein>
<dbReference type="EMBL" id="LT670818">
    <property type="protein sequence ID" value="SHH20244.1"/>
    <property type="molecule type" value="Genomic_DNA"/>
</dbReference>
<organism evidence="1 2">
    <name type="scientific">Bradyrhizobium erythrophlei</name>
    <dbReference type="NCBI Taxonomy" id="1437360"/>
    <lineage>
        <taxon>Bacteria</taxon>
        <taxon>Pseudomonadati</taxon>
        <taxon>Pseudomonadota</taxon>
        <taxon>Alphaproteobacteria</taxon>
        <taxon>Hyphomicrobiales</taxon>
        <taxon>Nitrobacteraceae</taxon>
        <taxon>Bradyrhizobium</taxon>
    </lineage>
</organism>
<sequence>MNAIRHLVELGLKAKKRQQGFLEDFLRRPPEMNPEELERLRLVRQNELKRKYIYRWDRQGRKGQPCNVLARGTMNSCLVEFADGYQMVTSRNAIKRFW</sequence>
<dbReference type="AlphaFoldDB" id="A0A1M5R1H2"/>
<reference evidence="1 2" key="1">
    <citation type="submission" date="2016-11" db="EMBL/GenBank/DDBJ databases">
        <authorList>
            <person name="Jaros S."/>
            <person name="Januszkiewicz K."/>
            <person name="Wedrychowicz H."/>
        </authorList>
    </citation>
    <scope>NUCLEOTIDE SEQUENCE [LARGE SCALE GENOMIC DNA]</scope>
    <source>
        <strain evidence="1 2">GAS242</strain>
    </source>
</reference>
<dbReference type="Proteomes" id="UP000190675">
    <property type="component" value="Chromosome I"/>
</dbReference>
<proteinExistence type="predicted"/>
<gene>
    <name evidence="1" type="ORF">SAMN05444169_6294</name>
</gene>